<protein>
    <submittedName>
        <fullName evidence="6">Polysaccharide deacetylase family protein</fullName>
    </submittedName>
</protein>
<dbReference type="RefSeq" id="WP_185673062.1">
    <property type="nucleotide sequence ID" value="NZ_JACJVP010000066.1"/>
</dbReference>
<dbReference type="EMBL" id="JACJVP010000066">
    <property type="protein sequence ID" value="MBB6675205.1"/>
    <property type="molecule type" value="Genomic_DNA"/>
</dbReference>
<dbReference type="GO" id="GO:0016787">
    <property type="term" value="F:hydrolase activity"/>
    <property type="evidence" value="ECO:0007669"/>
    <property type="project" value="UniProtKB-KW"/>
</dbReference>
<keyword evidence="3" id="KW-0378">Hydrolase</keyword>
<dbReference type="PANTHER" id="PTHR31609:SF1">
    <property type="entry name" value="CARBOHYDRATE DEACETYLASE"/>
    <property type="match status" value="1"/>
</dbReference>
<dbReference type="AlphaFoldDB" id="A0A7X0VIH3"/>
<dbReference type="GO" id="GO:0046872">
    <property type="term" value="F:metal ion binding"/>
    <property type="evidence" value="ECO:0007669"/>
    <property type="project" value="UniProtKB-KW"/>
</dbReference>
<keyword evidence="4" id="KW-0460">Magnesium</keyword>
<comment type="cofactor">
    <cofactor evidence="1">
        <name>Mg(2+)</name>
        <dbReference type="ChEBI" id="CHEBI:18420"/>
    </cofactor>
</comment>
<proteinExistence type="predicted"/>
<dbReference type="PANTHER" id="PTHR31609">
    <property type="entry name" value="YDJC DEACETYLASE FAMILY MEMBER"/>
    <property type="match status" value="1"/>
</dbReference>
<dbReference type="GO" id="GO:0005975">
    <property type="term" value="P:carbohydrate metabolic process"/>
    <property type="evidence" value="ECO:0007669"/>
    <property type="project" value="InterPro"/>
</dbReference>
<comment type="caution">
    <text evidence="6">The sequence shown here is derived from an EMBL/GenBank/DDBJ whole genome shotgun (WGS) entry which is preliminary data.</text>
</comment>
<evidence type="ECO:0000313" key="6">
    <source>
        <dbReference type="EMBL" id="MBB6675205.1"/>
    </source>
</evidence>
<evidence type="ECO:0000256" key="3">
    <source>
        <dbReference type="ARBA" id="ARBA00022801"/>
    </source>
</evidence>
<sequence length="304" mass="34264">MSKLLILNCDDFGQSPSANRAIMHLLEERLVSSATIMPPAQGFEEAAAWCARHPEASVGLHLTFTSEYDAVRFAGLTGHPSLHDESGHMYKTVEAFERGADPKAVSREMRAQFEAVARAGVSITHADNHMGSLYGTATGKSYLPQVFWYCSRRGVPFRLFRYVDPRDRMLAAIPGVQAALGKAVALADTLGVGVPDYLLSHPYHVEEGETYESFKRMLIAKLYELPEGVCETYIHPATPDERMQALVPSWDKRVWEYRLMQDDDFAYGLRDADVTLTTYRYVHEHLRRPRLRSAGKLLRTLLSR</sequence>
<reference evidence="6 7" key="1">
    <citation type="submission" date="2020-08" db="EMBL/GenBank/DDBJ databases">
        <title>Cohnella phylogeny.</title>
        <authorList>
            <person name="Dunlap C."/>
        </authorList>
    </citation>
    <scope>NUCLEOTIDE SEQUENCE [LARGE SCALE GENOMIC DNA]</scope>
    <source>
        <strain evidence="6 7">DSM 28246</strain>
    </source>
</reference>
<gene>
    <name evidence="6" type="ORF">H7C19_31560</name>
</gene>
<name>A0A7X0VIH3_9BACL</name>
<dbReference type="SUPFAM" id="SSF88713">
    <property type="entry name" value="Glycoside hydrolase/deacetylase"/>
    <property type="match status" value="1"/>
</dbReference>
<evidence type="ECO:0000313" key="7">
    <source>
        <dbReference type="Proteomes" id="UP000547209"/>
    </source>
</evidence>
<dbReference type="GO" id="GO:0019213">
    <property type="term" value="F:deacetylase activity"/>
    <property type="evidence" value="ECO:0007669"/>
    <property type="project" value="TreeGrafter"/>
</dbReference>
<dbReference type="Gene3D" id="3.20.20.370">
    <property type="entry name" value="Glycoside hydrolase/deacetylase"/>
    <property type="match status" value="1"/>
</dbReference>
<keyword evidence="2" id="KW-0479">Metal-binding</keyword>
<evidence type="ECO:0000256" key="4">
    <source>
        <dbReference type="ARBA" id="ARBA00022842"/>
    </source>
</evidence>
<dbReference type="CDD" id="cd10802">
    <property type="entry name" value="YdjC_TTHB029_like"/>
    <property type="match status" value="1"/>
</dbReference>
<dbReference type="InterPro" id="IPR006879">
    <property type="entry name" value="YdjC-like"/>
</dbReference>
<evidence type="ECO:0000256" key="2">
    <source>
        <dbReference type="ARBA" id="ARBA00022723"/>
    </source>
</evidence>
<organism evidence="6 7">
    <name type="scientific">Cohnella nanjingensis</name>
    <dbReference type="NCBI Taxonomy" id="1387779"/>
    <lineage>
        <taxon>Bacteria</taxon>
        <taxon>Bacillati</taxon>
        <taxon>Bacillota</taxon>
        <taxon>Bacilli</taxon>
        <taxon>Bacillales</taxon>
        <taxon>Paenibacillaceae</taxon>
        <taxon>Cohnella</taxon>
    </lineage>
</organism>
<dbReference type="InterPro" id="IPR011330">
    <property type="entry name" value="Glyco_hydro/deAcase_b/a-brl"/>
</dbReference>
<accession>A0A7X0VIH3</accession>
<keyword evidence="7" id="KW-1185">Reference proteome</keyword>
<evidence type="ECO:0000256" key="5">
    <source>
        <dbReference type="ARBA" id="ARBA00023277"/>
    </source>
</evidence>
<keyword evidence="5" id="KW-0119">Carbohydrate metabolism</keyword>
<evidence type="ECO:0000256" key="1">
    <source>
        <dbReference type="ARBA" id="ARBA00001946"/>
    </source>
</evidence>
<dbReference type="Proteomes" id="UP000547209">
    <property type="component" value="Unassembled WGS sequence"/>
</dbReference>
<dbReference type="Pfam" id="PF04794">
    <property type="entry name" value="YdjC"/>
    <property type="match status" value="1"/>
</dbReference>